<dbReference type="SUPFAM" id="SSF52540">
    <property type="entry name" value="P-loop containing nucleoside triphosphate hydrolases"/>
    <property type="match status" value="2"/>
</dbReference>
<dbReference type="Gene3D" id="3.40.50.300">
    <property type="entry name" value="P-loop containing nucleotide triphosphate hydrolases"/>
    <property type="match status" value="2"/>
</dbReference>
<dbReference type="InterPro" id="IPR027417">
    <property type="entry name" value="P-loop_NTPase"/>
</dbReference>
<proteinExistence type="predicted"/>
<dbReference type="InterPro" id="IPR050742">
    <property type="entry name" value="Helicase_Restrict-Modif_Enz"/>
</dbReference>
<reference evidence="2 3" key="1">
    <citation type="journal article" date="2016" name="Nat. Commun.">
        <title>Thousands of microbial genomes shed light on interconnected biogeochemical processes in an aquifer system.</title>
        <authorList>
            <person name="Anantharaman K."/>
            <person name="Brown C.T."/>
            <person name="Hug L.A."/>
            <person name="Sharon I."/>
            <person name="Castelle C.J."/>
            <person name="Probst A.J."/>
            <person name="Thomas B.C."/>
            <person name="Singh A."/>
            <person name="Wilkins M.J."/>
            <person name="Karaoz U."/>
            <person name="Brodie E.L."/>
            <person name="Williams K.H."/>
            <person name="Hubbard S.S."/>
            <person name="Banfield J.F."/>
        </authorList>
    </citation>
    <scope>NUCLEOTIDE SEQUENCE [LARGE SCALE GENOMIC DNA]</scope>
</reference>
<organism evidence="2 3">
    <name type="scientific">Candidatus Falkowbacteria bacterium RIFCSPLOWO2_02_FULL_45_15</name>
    <dbReference type="NCBI Taxonomy" id="1797988"/>
    <lineage>
        <taxon>Bacteria</taxon>
        <taxon>Candidatus Falkowiibacteriota</taxon>
    </lineage>
</organism>
<dbReference type="AlphaFoldDB" id="A0A1F5RYL6"/>
<dbReference type="CDD" id="cd18785">
    <property type="entry name" value="SF2_C"/>
    <property type="match status" value="1"/>
</dbReference>
<dbReference type="GO" id="GO:0016787">
    <property type="term" value="F:hydrolase activity"/>
    <property type="evidence" value="ECO:0007669"/>
    <property type="project" value="InterPro"/>
</dbReference>
<dbReference type="Proteomes" id="UP000177878">
    <property type="component" value="Unassembled WGS sequence"/>
</dbReference>
<comment type="caution">
    <text evidence="2">The sequence shown here is derived from an EMBL/GenBank/DDBJ whole genome shotgun (WGS) entry which is preliminary data.</text>
</comment>
<dbReference type="InterPro" id="IPR006935">
    <property type="entry name" value="Helicase/UvrB_N"/>
</dbReference>
<dbReference type="GO" id="GO:0003677">
    <property type="term" value="F:DNA binding"/>
    <property type="evidence" value="ECO:0007669"/>
    <property type="project" value="InterPro"/>
</dbReference>
<dbReference type="Pfam" id="PF04851">
    <property type="entry name" value="ResIII"/>
    <property type="match status" value="1"/>
</dbReference>
<name>A0A1F5RYL6_9BACT</name>
<gene>
    <name evidence="2" type="ORF">A3I35_03030</name>
</gene>
<dbReference type="STRING" id="1797988.A3I35_03030"/>
<feature type="domain" description="Helicase/UvrB N-terminal" evidence="1">
    <location>
        <begin position="3"/>
        <end position="181"/>
    </location>
</feature>
<evidence type="ECO:0000313" key="3">
    <source>
        <dbReference type="Proteomes" id="UP000177878"/>
    </source>
</evidence>
<sequence length="739" mass="85070">MLLKDYQAIAITELLERSKKLLNQPGVKKLIFRSSTGSGKTIIMAEFLKRMAEDPEVRTPFAFIWTAPRKLHTQSREKLISYFENSRAMECSEFEDLDDRQIQENEILFFNWESINKKDAIYIRENEKDNNLGAVIERTKDAGREIILIIDESHHHATSEISQNLIRDIAPKLTIEVSATPVVDDPDEIVSVPLEKVKAEGMIKKSIMLNPDFKNVLSGENIQSALADGADALVIETAIKKREELARGYDEAGVNINPLLLIQLPDRKTQMEDQMKADVTRILKDKYNITIKNGKLAIYLSGEKENLENIAKPTNETEVLIFKQAIALGWDCPRAQVLVLFRDWKSLTFSIQTVGRIMRMPEPDAGHYENELLNHSYVYTNLSDIAIREDIAKDYVTIYTSRRIDKYEPIKLASVHSKRQREKTRLAPLFINIFLTEAKKYGLEKKLKTNGQKVQMGFISDFQAGSVDELGGADIAADKSVDTKNDTDLQRLYDFFVRRNLSPFYPEDRSIGRVKESIYHFFRMRLGMHYTERFRDIINIVLSEDNVQHFVNVIDAAKESYITETQKRGNELEVDKTWEMPEAVNFGGNYTELASRLSVMQPFYYDHRWKPEKAFIAFMEKSKSIAWWFKNGDRDAVYFAVPYKETGEWHPFYVDFIVRFKDGRIGLFDTKSGRSIKDAREKSDGLQAYLKEHGKKNKLFGGIIANTDSQNFSGRWMVYTGSGTELAAGKFDNWEVLEV</sequence>
<evidence type="ECO:0000259" key="1">
    <source>
        <dbReference type="Pfam" id="PF04851"/>
    </source>
</evidence>
<accession>A0A1F5RYL6</accession>
<dbReference type="PANTHER" id="PTHR47396:SF1">
    <property type="entry name" value="ATP-DEPENDENT HELICASE IRC3-RELATED"/>
    <property type="match status" value="1"/>
</dbReference>
<dbReference type="GO" id="GO:0005524">
    <property type="term" value="F:ATP binding"/>
    <property type="evidence" value="ECO:0007669"/>
    <property type="project" value="InterPro"/>
</dbReference>
<dbReference type="GO" id="GO:0005829">
    <property type="term" value="C:cytosol"/>
    <property type="evidence" value="ECO:0007669"/>
    <property type="project" value="TreeGrafter"/>
</dbReference>
<dbReference type="PANTHER" id="PTHR47396">
    <property type="entry name" value="TYPE I RESTRICTION ENZYME ECOKI R PROTEIN"/>
    <property type="match status" value="1"/>
</dbReference>
<dbReference type="EMBL" id="MFFV01000034">
    <property type="protein sequence ID" value="OGF19333.1"/>
    <property type="molecule type" value="Genomic_DNA"/>
</dbReference>
<evidence type="ECO:0000313" key="2">
    <source>
        <dbReference type="EMBL" id="OGF19333.1"/>
    </source>
</evidence>
<protein>
    <recommendedName>
        <fullName evidence="1">Helicase/UvrB N-terminal domain-containing protein</fullName>
    </recommendedName>
</protein>